<keyword evidence="1" id="KW-1133">Transmembrane helix</keyword>
<gene>
    <name evidence="2" type="ORF">GTP44_06550</name>
</gene>
<sequence>MMIIGEFAFYLFMEVLMYSLGRFVIPVISFGRARAARTREIFSRKPVTTHTDDGKLLVPEWGVAIVGLLTLTAAIALYIALR</sequence>
<reference evidence="2 3" key="1">
    <citation type="submission" date="2019-12" db="EMBL/GenBank/DDBJ databases">
        <title>Novel species isolated from a subtropical stream in China.</title>
        <authorList>
            <person name="Lu H."/>
        </authorList>
    </citation>
    <scope>NUCLEOTIDE SEQUENCE [LARGE SCALE GENOMIC DNA]</scope>
    <source>
        <strain evidence="2 3">FT50W</strain>
    </source>
</reference>
<feature type="transmembrane region" description="Helical" evidence="1">
    <location>
        <begin position="61"/>
        <end position="81"/>
    </location>
</feature>
<keyword evidence="1" id="KW-0472">Membrane</keyword>
<comment type="caution">
    <text evidence="2">The sequence shown here is derived from an EMBL/GenBank/DDBJ whole genome shotgun (WGS) entry which is preliminary data.</text>
</comment>
<feature type="transmembrane region" description="Helical" evidence="1">
    <location>
        <begin position="7"/>
        <end position="25"/>
    </location>
</feature>
<keyword evidence="1" id="KW-0812">Transmembrane</keyword>
<name>A0A6L8MGG4_9BURK</name>
<evidence type="ECO:0000313" key="2">
    <source>
        <dbReference type="EMBL" id="MYM81614.1"/>
    </source>
</evidence>
<dbReference type="EMBL" id="WWCP01000004">
    <property type="protein sequence ID" value="MYM81614.1"/>
    <property type="molecule type" value="Genomic_DNA"/>
</dbReference>
<evidence type="ECO:0000313" key="3">
    <source>
        <dbReference type="Proteomes" id="UP000474565"/>
    </source>
</evidence>
<dbReference type="Proteomes" id="UP000474565">
    <property type="component" value="Unassembled WGS sequence"/>
</dbReference>
<dbReference type="AlphaFoldDB" id="A0A6L8MGG4"/>
<protein>
    <recommendedName>
        <fullName evidence="4">Phospho-N-acetylmuramoyl-pentapeptide-transferase</fullName>
    </recommendedName>
</protein>
<evidence type="ECO:0008006" key="4">
    <source>
        <dbReference type="Google" id="ProtNLM"/>
    </source>
</evidence>
<evidence type="ECO:0000256" key="1">
    <source>
        <dbReference type="SAM" id="Phobius"/>
    </source>
</evidence>
<accession>A0A6L8MGG4</accession>
<dbReference type="RefSeq" id="WP_161018780.1">
    <property type="nucleotide sequence ID" value="NZ_WWCP01000004.1"/>
</dbReference>
<proteinExistence type="predicted"/>
<organism evidence="2 3">
    <name type="scientific">Duganella lactea</name>
    <dbReference type="NCBI Taxonomy" id="2692173"/>
    <lineage>
        <taxon>Bacteria</taxon>
        <taxon>Pseudomonadati</taxon>
        <taxon>Pseudomonadota</taxon>
        <taxon>Betaproteobacteria</taxon>
        <taxon>Burkholderiales</taxon>
        <taxon>Oxalobacteraceae</taxon>
        <taxon>Telluria group</taxon>
        <taxon>Duganella</taxon>
    </lineage>
</organism>